<gene>
    <name evidence="4" type="ORF">ACFOFO_04020</name>
</gene>
<dbReference type="PANTHER" id="PTHR43877:SF2">
    <property type="entry name" value="AMINOALKYLPHOSPHONATE N-ACETYLTRANSFERASE-RELATED"/>
    <property type="match status" value="1"/>
</dbReference>
<dbReference type="PANTHER" id="PTHR43877">
    <property type="entry name" value="AMINOALKYLPHOSPHONATE N-ACETYLTRANSFERASE-RELATED-RELATED"/>
    <property type="match status" value="1"/>
</dbReference>
<name>A0ABV7EWI0_9BURK</name>
<keyword evidence="1" id="KW-0808">Transferase</keyword>
<dbReference type="SUPFAM" id="SSF55729">
    <property type="entry name" value="Acyl-CoA N-acyltransferases (Nat)"/>
    <property type="match status" value="1"/>
</dbReference>
<dbReference type="CDD" id="cd04301">
    <property type="entry name" value="NAT_SF"/>
    <property type="match status" value="1"/>
</dbReference>
<dbReference type="EMBL" id="JBHRTP010000008">
    <property type="protein sequence ID" value="MFC3107137.1"/>
    <property type="molecule type" value="Genomic_DNA"/>
</dbReference>
<dbReference type="Proteomes" id="UP001595530">
    <property type="component" value="Unassembled WGS sequence"/>
</dbReference>
<keyword evidence="5" id="KW-1185">Reference proteome</keyword>
<proteinExistence type="predicted"/>
<organism evidence="4 5">
    <name type="scientific">Undibacterium arcticum</name>
    <dbReference type="NCBI Taxonomy" id="1762892"/>
    <lineage>
        <taxon>Bacteria</taxon>
        <taxon>Pseudomonadati</taxon>
        <taxon>Pseudomonadota</taxon>
        <taxon>Betaproteobacteria</taxon>
        <taxon>Burkholderiales</taxon>
        <taxon>Oxalobacteraceae</taxon>
        <taxon>Undibacterium</taxon>
    </lineage>
</organism>
<dbReference type="InterPro" id="IPR000182">
    <property type="entry name" value="GNAT_dom"/>
</dbReference>
<protein>
    <submittedName>
        <fullName evidence="4">GNAT family N-acetyltransferase</fullName>
    </submittedName>
</protein>
<dbReference type="InterPro" id="IPR050832">
    <property type="entry name" value="Bact_Acetyltransf"/>
</dbReference>
<accession>A0ABV7EWI0</accession>
<evidence type="ECO:0000256" key="1">
    <source>
        <dbReference type="ARBA" id="ARBA00022679"/>
    </source>
</evidence>
<keyword evidence="2" id="KW-0012">Acyltransferase</keyword>
<dbReference type="RefSeq" id="WP_390326488.1">
    <property type="nucleotide sequence ID" value="NZ_JBHRTP010000008.1"/>
</dbReference>
<feature type="domain" description="N-acetyltransferase" evidence="3">
    <location>
        <begin position="7"/>
        <end position="157"/>
    </location>
</feature>
<evidence type="ECO:0000259" key="3">
    <source>
        <dbReference type="PROSITE" id="PS51186"/>
    </source>
</evidence>
<dbReference type="Pfam" id="PF00583">
    <property type="entry name" value="Acetyltransf_1"/>
    <property type="match status" value="1"/>
</dbReference>
<reference evidence="5" key="1">
    <citation type="journal article" date="2019" name="Int. J. Syst. Evol. Microbiol.">
        <title>The Global Catalogue of Microorganisms (GCM) 10K type strain sequencing project: providing services to taxonomists for standard genome sequencing and annotation.</title>
        <authorList>
            <consortium name="The Broad Institute Genomics Platform"/>
            <consortium name="The Broad Institute Genome Sequencing Center for Infectious Disease"/>
            <person name="Wu L."/>
            <person name="Ma J."/>
        </authorList>
    </citation>
    <scope>NUCLEOTIDE SEQUENCE [LARGE SCALE GENOMIC DNA]</scope>
    <source>
        <strain evidence="5">KCTC 42986</strain>
    </source>
</reference>
<evidence type="ECO:0000256" key="2">
    <source>
        <dbReference type="ARBA" id="ARBA00023315"/>
    </source>
</evidence>
<sequence length="158" mass="16923">MLNQPPFKLRTAQASDYAIVGSWITDADGCRRWAGPRLPFPFEVTDLPALLNATLDTTFSLLDADRLVGFGQILTPAPGTVHLARIIVDPAARGHGLGATLCQLLMAHAVSTMAPSRFTLRVYSDNAAAVKTYTGLGFVTVDADPATAVLLMQKLVDR</sequence>
<dbReference type="InterPro" id="IPR016181">
    <property type="entry name" value="Acyl_CoA_acyltransferase"/>
</dbReference>
<comment type="caution">
    <text evidence="4">The sequence shown here is derived from an EMBL/GenBank/DDBJ whole genome shotgun (WGS) entry which is preliminary data.</text>
</comment>
<evidence type="ECO:0000313" key="4">
    <source>
        <dbReference type="EMBL" id="MFC3107137.1"/>
    </source>
</evidence>
<dbReference type="Gene3D" id="3.40.630.30">
    <property type="match status" value="1"/>
</dbReference>
<dbReference type="PROSITE" id="PS51186">
    <property type="entry name" value="GNAT"/>
    <property type="match status" value="1"/>
</dbReference>
<evidence type="ECO:0000313" key="5">
    <source>
        <dbReference type="Proteomes" id="UP001595530"/>
    </source>
</evidence>